<dbReference type="InterPro" id="IPR001466">
    <property type="entry name" value="Beta-lactam-related"/>
</dbReference>
<feature type="chain" id="PRO_5025428253" evidence="2">
    <location>
        <begin position="21"/>
        <end position="648"/>
    </location>
</feature>
<keyword evidence="1" id="KW-1133">Transmembrane helix</keyword>
<organism evidence="4 5">
    <name type="scientific">Kineobactrum salinum</name>
    <dbReference type="NCBI Taxonomy" id="2708301"/>
    <lineage>
        <taxon>Bacteria</taxon>
        <taxon>Pseudomonadati</taxon>
        <taxon>Pseudomonadota</taxon>
        <taxon>Gammaproteobacteria</taxon>
        <taxon>Cellvibrionales</taxon>
        <taxon>Halieaceae</taxon>
        <taxon>Kineobactrum</taxon>
    </lineage>
</organism>
<dbReference type="PANTHER" id="PTHR46825">
    <property type="entry name" value="D-ALANYL-D-ALANINE-CARBOXYPEPTIDASE/ENDOPEPTIDASE AMPH"/>
    <property type="match status" value="1"/>
</dbReference>
<dbReference type="InterPro" id="IPR050491">
    <property type="entry name" value="AmpC-like"/>
</dbReference>
<keyword evidence="1" id="KW-0812">Transmembrane</keyword>
<evidence type="ECO:0000256" key="2">
    <source>
        <dbReference type="SAM" id="SignalP"/>
    </source>
</evidence>
<evidence type="ECO:0000259" key="3">
    <source>
        <dbReference type="Pfam" id="PF00144"/>
    </source>
</evidence>
<keyword evidence="1" id="KW-0472">Membrane</keyword>
<sequence length="648" mass="70155">MAKWLMAIAAFYLHSLTCSAGQEVDYEATRGISPKSEKIDNFLLEKLHPLVRREIIPGFVYTIVEGGEVAISRGIGYSDLAAGEPIDPDLSLMRVGSITKSFTALAIHQLVDEGKIDLDEDANSYLSSEYIPDTYDKPVTVRDLLTHMAGFDGNISGASVTSNADIAVEDGWMSRQFIRLQPAGELMAYDNTAYAALGQILVDQTGKSYRQVLEERIFKPLGMNKTTVGIPDPRAEEAAGCYDRASGDLKPCKHELLKETYQAAGDASTTATDMSRFLLALLNEGELLGTRIISRIQFAKFRTPAFKLHPETAGIGMGSYETGPPGHGVFGHSGGIRGGSSLYLVLPEHNIAVFLAINASVSDDFDTTLSGLLSMALAPSTPDNLDPGDLATFELPAEIPALFYKVRQGPETFTSCPHDLEGNYQYIRAAMYSSIAIRLLGPLAMSPIVVKRETEDSWTIADKGPYEEVDTCLFRLRGRSYADGEIATLVGFNKTDSGVLVGGGHPLAGWSKLSWHASPVISVLPYFLSIVILVFLGVVYMSAPARLSSAFLYGGIGAVLLLTGLLLEMEYHTPVYQYGGQIIPLLLWRAVLHAGLLLLVVSTVKGVQALFGPDGSVLYRFFLVVLVVSSMIALTLSFYWGLVGNFSG</sequence>
<feature type="transmembrane region" description="Helical" evidence="1">
    <location>
        <begin position="587"/>
        <end position="607"/>
    </location>
</feature>
<keyword evidence="2" id="KW-0732">Signal</keyword>
<gene>
    <name evidence="4" type="ORF">G3T16_08575</name>
</gene>
<name>A0A6C0U0L4_9GAMM</name>
<dbReference type="InterPro" id="IPR012338">
    <property type="entry name" value="Beta-lactam/transpept-like"/>
</dbReference>
<proteinExistence type="predicted"/>
<reference evidence="4 5" key="1">
    <citation type="submission" date="2020-02" db="EMBL/GenBank/DDBJ databases">
        <title>Genome sequencing for Kineobactrum sp. M2.</title>
        <authorList>
            <person name="Park S.-J."/>
        </authorList>
    </citation>
    <scope>NUCLEOTIDE SEQUENCE [LARGE SCALE GENOMIC DNA]</scope>
    <source>
        <strain evidence="4 5">M2</strain>
    </source>
</reference>
<evidence type="ECO:0000313" key="4">
    <source>
        <dbReference type="EMBL" id="QIB65448.1"/>
    </source>
</evidence>
<protein>
    <submittedName>
        <fullName evidence="4">Beta-lactamase family protein</fullName>
    </submittedName>
</protein>
<dbReference type="RefSeq" id="WP_163494687.1">
    <property type="nucleotide sequence ID" value="NZ_CP048711.1"/>
</dbReference>
<evidence type="ECO:0000256" key="1">
    <source>
        <dbReference type="SAM" id="Phobius"/>
    </source>
</evidence>
<dbReference type="PANTHER" id="PTHR46825:SF9">
    <property type="entry name" value="BETA-LACTAMASE-RELATED DOMAIN-CONTAINING PROTEIN"/>
    <property type="match status" value="1"/>
</dbReference>
<feature type="transmembrane region" description="Helical" evidence="1">
    <location>
        <begin position="523"/>
        <end position="543"/>
    </location>
</feature>
<evidence type="ECO:0000313" key="5">
    <source>
        <dbReference type="Proteomes" id="UP000477680"/>
    </source>
</evidence>
<dbReference type="KEGG" id="kim:G3T16_08575"/>
<dbReference type="SUPFAM" id="SSF56601">
    <property type="entry name" value="beta-lactamase/transpeptidase-like"/>
    <property type="match status" value="1"/>
</dbReference>
<keyword evidence="5" id="KW-1185">Reference proteome</keyword>
<feature type="transmembrane region" description="Helical" evidence="1">
    <location>
        <begin position="619"/>
        <end position="642"/>
    </location>
</feature>
<feature type="transmembrane region" description="Helical" evidence="1">
    <location>
        <begin position="550"/>
        <end position="567"/>
    </location>
</feature>
<dbReference type="Proteomes" id="UP000477680">
    <property type="component" value="Chromosome"/>
</dbReference>
<accession>A0A6C0U0L4</accession>
<dbReference type="EMBL" id="CP048711">
    <property type="protein sequence ID" value="QIB65448.1"/>
    <property type="molecule type" value="Genomic_DNA"/>
</dbReference>
<dbReference type="Pfam" id="PF00144">
    <property type="entry name" value="Beta-lactamase"/>
    <property type="match status" value="1"/>
</dbReference>
<feature type="signal peptide" evidence="2">
    <location>
        <begin position="1"/>
        <end position="20"/>
    </location>
</feature>
<dbReference type="AlphaFoldDB" id="A0A6C0U0L4"/>
<feature type="domain" description="Beta-lactamase-related" evidence="3">
    <location>
        <begin position="53"/>
        <end position="365"/>
    </location>
</feature>
<dbReference type="Gene3D" id="3.40.710.10">
    <property type="entry name" value="DD-peptidase/beta-lactamase superfamily"/>
    <property type="match status" value="1"/>
</dbReference>